<sequence>VIFYRGGLVTSALSFIAASSSAFLPDDSFARALLQQNLDILYALGAGSLGLSLVLIHIYVTPIKRTLQIFWALGLVGSLATSLNLALPAGEGLVEYVIENPVAVWFVGPLFASLTGLVFKEGLCYGKLEAAALTFVVPTLLLGHLTGLMDDKTKLGLLGVWMALFLVFASRKFTQPIKDDIGDKSIFMFNAMSEEEKAAFIRKQEQTAQSVTRD</sequence>
<dbReference type="Pfam" id="PF10063">
    <property type="entry name" value="DUF2301"/>
    <property type="match status" value="1"/>
</dbReference>
<dbReference type="Proteomes" id="UP000824469">
    <property type="component" value="Unassembled WGS sequence"/>
</dbReference>
<dbReference type="GO" id="GO:0009507">
    <property type="term" value="C:chloroplast"/>
    <property type="evidence" value="ECO:0007669"/>
    <property type="project" value="TreeGrafter"/>
</dbReference>
<feature type="transmembrane region" description="Helical" evidence="1">
    <location>
        <begin position="102"/>
        <end position="119"/>
    </location>
</feature>
<protein>
    <submittedName>
        <fullName evidence="2">Uncharacterized protein</fullName>
    </submittedName>
</protein>
<evidence type="ECO:0000313" key="3">
    <source>
        <dbReference type="Proteomes" id="UP000824469"/>
    </source>
</evidence>
<name>A0AA38GUF4_TAXCH</name>
<gene>
    <name evidence="2" type="ORF">KI387_001207</name>
</gene>
<keyword evidence="1" id="KW-1133">Transmembrane helix</keyword>
<feature type="transmembrane region" description="Helical" evidence="1">
    <location>
        <begin position="40"/>
        <end position="60"/>
    </location>
</feature>
<keyword evidence="1" id="KW-0812">Transmembrane</keyword>
<dbReference type="AlphaFoldDB" id="A0AA38GUF4"/>
<comment type="caution">
    <text evidence="2">The sequence shown here is derived from an EMBL/GenBank/DDBJ whole genome shotgun (WGS) entry which is preliminary data.</text>
</comment>
<accession>A0AA38GUF4</accession>
<evidence type="ECO:0000256" key="1">
    <source>
        <dbReference type="SAM" id="Phobius"/>
    </source>
</evidence>
<dbReference type="PANTHER" id="PTHR36716">
    <property type="entry name" value="F3H9.20 PROTEIN"/>
    <property type="match status" value="1"/>
</dbReference>
<feature type="non-terminal residue" evidence="2">
    <location>
        <position position="1"/>
    </location>
</feature>
<keyword evidence="3" id="KW-1185">Reference proteome</keyword>
<feature type="transmembrane region" description="Helical" evidence="1">
    <location>
        <begin position="155"/>
        <end position="174"/>
    </location>
</feature>
<reference evidence="2 3" key="1">
    <citation type="journal article" date="2021" name="Nat. Plants">
        <title>The Taxus genome provides insights into paclitaxel biosynthesis.</title>
        <authorList>
            <person name="Xiong X."/>
            <person name="Gou J."/>
            <person name="Liao Q."/>
            <person name="Li Y."/>
            <person name="Zhou Q."/>
            <person name="Bi G."/>
            <person name="Li C."/>
            <person name="Du R."/>
            <person name="Wang X."/>
            <person name="Sun T."/>
            <person name="Guo L."/>
            <person name="Liang H."/>
            <person name="Lu P."/>
            <person name="Wu Y."/>
            <person name="Zhang Z."/>
            <person name="Ro D.K."/>
            <person name="Shang Y."/>
            <person name="Huang S."/>
            <person name="Yan J."/>
        </authorList>
    </citation>
    <scope>NUCLEOTIDE SEQUENCE [LARGE SCALE GENOMIC DNA]</scope>
    <source>
        <strain evidence="2">Ta-2019</strain>
    </source>
</reference>
<evidence type="ECO:0000313" key="2">
    <source>
        <dbReference type="EMBL" id="KAH9329099.1"/>
    </source>
</evidence>
<dbReference type="PANTHER" id="PTHR36716:SF2">
    <property type="entry name" value="F3H9.20 PROTEIN"/>
    <property type="match status" value="1"/>
</dbReference>
<proteinExistence type="predicted"/>
<dbReference type="OMA" id="MFNAMSE"/>
<feature type="transmembrane region" description="Helical" evidence="1">
    <location>
        <begin position="69"/>
        <end position="90"/>
    </location>
</feature>
<keyword evidence="1" id="KW-0472">Membrane</keyword>
<feature type="transmembrane region" description="Helical" evidence="1">
    <location>
        <begin position="131"/>
        <end position="149"/>
    </location>
</feature>
<dbReference type="InterPro" id="IPR019275">
    <property type="entry name" value="DUF2301"/>
</dbReference>
<organism evidence="2 3">
    <name type="scientific">Taxus chinensis</name>
    <name type="common">Chinese yew</name>
    <name type="synonym">Taxus wallichiana var. chinensis</name>
    <dbReference type="NCBI Taxonomy" id="29808"/>
    <lineage>
        <taxon>Eukaryota</taxon>
        <taxon>Viridiplantae</taxon>
        <taxon>Streptophyta</taxon>
        <taxon>Embryophyta</taxon>
        <taxon>Tracheophyta</taxon>
        <taxon>Spermatophyta</taxon>
        <taxon>Pinopsida</taxon>
        <taxon>Pinidae</taxon>
        <taxon>Conifers II</taxon>
        <taxon>Cupressales</taxon>
        <taxon>Taxaceae</taxon>
        <taxon>Taxus</taxon>
    </lineage>
</organism>
<dbReference type="EMBL" id="JAHRHJ020000001">
    <property type="protein sequence ID" value="KAH9329099.1"/>
    <property type="molecule type" value="Genomic_DNA"/>
</dbReference>